<evidence type="ECO:0000313" key="2">
    <source>
        <dbReference type="Ensembl" id="ENSSRHP00000061205.1"/>
    </source>
</evidence>
<dbReference type="PANTHER" id="PTHR31206">
    <property type="entry name" value="LP10445P"/>
    <property type="match status" value="1"/>
</dbReference>
<evidence type="ECO:0000256" key="1">
    <source>
        <dbReference type="SAM" id="MobiDB-lite"/>
    </source>
</evidence>
<dbReference type="Ensembl" id="ENSSRHT00000062899.1">
    <property type="protein sequence ID" value="ENSSRHP00000061205.1"/>
    <property type="gene ID" value="ENSSRHG00000030561.1"/>
</dbReference>
<keyword evidence="3" id="KW-1185">Reference proteome</keyword>
<dbReference type="AlphaFoldDB" id="A0A673KDL0"/>
<reference evidence="2" key="2">
    <citation type="submission" date="2025-09" db="UniProtKB">
        <authorList>
            <consortium name="Ensembl"/>
        </authorList>
    </citation>
    <scope>IDENTIFICATION</scope>
</reference>
<reference evidence="2" key="1">
    <citation type="submission" date="2025-08" db="UniProtKB">
        <authorList>
            <consortium name="Ensembl"/>
        </authorList>
    </citation>
    <scope>IDENTIFICATION</scope>
</reference>
<evidence type="ECO:0000313" key="3">
    <source>
        <dbReference type="Proteomes" id="UP000472270"/>
    </source>
</evidence>
<organism evidence="2 3">
    <name type="scientific">Sinocyclocheilus rhinocerous</name>
    <dbReference type="NCBI Taxonomy" id="307959"/>
    <lineage>
        <taxon>Eukaryota</taxon>
        <taxon>Metazoa</taxon>
        <taxon>Chordata</taxon>
        <taxon>Craniata</taxon>
        <taxon>Vertebrata</taxon>
        <taxon>Euteleostomi</taxon>
        <taxon>Actinopterygii</taxon>
        <taxon>Neopterygii</taxon>
        <taxon>Teleostei</taxon>
        <taxon>Ostariophysi</taxon>
        <taxon>Cypriniformes</taxon>
        <taxon>Cyprinidae</taxon>
        <taxon>Cyprininae</taxon>
        <taxon>Sinocyclocheilus</taxon>
    </lineage>
</organism>
<dbReference type="InterPro" id="IPR028260">
    <property type="entry name" value="FAM177"/>
</dbReference>
<dbReference type="PANTHER" id="PTHR31206:SF5">
    <property type="entry name" value="PROTEIN FAM177A1"/>
    <property type="match status" value="1"/>
</dbReference>
<dbReference type="Pfam" id="PF14774">
    <property type="entry name" value="FAM177"/>
    <property type="match status" value="1"/>
</dbReference>
<protein>
    <submittedName>
        <fullName evidence="2">Family with sequence similarity 177 member A1</fullName>
    </submittedName>
</protein>
<proteinExistence type="predicted"/>
<feature type="compositionally biased region" description="Basic and acidic residues" evidence="1">
    <location>
        <begin position="94"/>
        <end position="109"/>
    </location>
</feature>
<feature type="region of interest" description="Disordered" evidence="1">
    <location>
        <begin position="84"/>
        <end position="152"/>
    </location>
</feature>
<dbReference type="Proteomes" id="UP000472270">
    <property type="component" value="Unassembled WGS sequence"/>
</dbReference>
<accession>A0A673KDL0</accession>
<sequence>QKTTGQSEERLMNINQTGQNRPVLCRAPERGSKLTWGPYVWFQMWRVATSSISVCDYLGEKMASLLGITTPKYQYAIDEYYRMKKEEEEEEEENHLSEEAERRFEEQHNQDGQQPKIEQPEGTASFVNVTFELEQESHATSDANKVPAPIPS</sequence>
<name>A0A673KDL0_9TELE</name>